<proteinExistence type="predicted"/>
<sequence length="100" mass="11425">MKRSIDIAVTNIIELVIPMHSNIETMLPSRGMLSAPKAHRSRIRASAKQTTRPTKRSVAHMKPRNAENALPKHRREFLYSTTKMTPFGIEIIKRYTEVVA</sequence>
<accession>A0AAD9Q420</accession>
<comment type="caution">
    <text evidence="2">The sequence shown here is derived from an EMBL/GenBank/DDBJ whole genome shotgun (WGS) entry which is preliminary data.</text>
</comment>
<evidence type="ECO:0000313" key="3">
    <source>
        <dbReference type="Proteomes" id="UP001249851"/>
    </source>
</evidence>
<reference evidence="2" key="2">
    <citation type="journal article" date="2023" name="Science">
        <title>Genomic signatures of disease resistance in endangered staghorn corals.</title>
        <authorList>
            <person name="Vollmer S.V."/>
            <person name="Selwyn J.D."/>
            <person name="Despard B.A."/>
            <person name="Roesel C.L."/>
        </authorList>
    </citation>
    <scope>NUCLEOTIDE SEQUENCE</scope>
    <source>
        <strain evidence="2">K2</strain>
    </source>
</reference>
<evidence type="ECO:0000313" key="2">
    <source>
        <dbReference type="EMBL" id="KAK2554355.1"/>
    </source>
</evidence>
<keyword evidence="3" id="KW-1185">Reference proteome</keyword>
<evidence type="ECO:0000256" key="1">
    <source>
        <dbReference type="SAM" id="MobiDB-lite"/>
    </source>
</evidence>
<reference evidence="2" key="1">
    <citation type="journal article" date="2023" name="G3 (Bethesda)">
        <title>Whole genome assembly and annotation of the endangered Caribbean coral Acropora cervicornis.</title>
        <authorList>
            <person name="Selwyn J.D."/>
            <person name="Vollmer S.V."/>
        </authorList>
    </citation>
    <scope>NUCLEOTIDE SEQUENCE</scope>
    <source>
        <strain evidence="2">K2</strain>
    </source>
</reference>
<dbReference type="EMBL" id="JARQWQ010000070">
    <property type="protein sequence ID" value="KAK2554355.1"/>
    <property type="molecule type" value="Genomic_DNA"/>
</dbReference>
<feature type="compositionally biased region" description="Basic residues" evidence="1">
    <location>
        <begin position="53"/>
        <end position="63"/>
    </location>
</feature>
<feature type="region of interest" description="Disordered" evidence="1">
    <location>
        <begin position="33"/>
        <end position="73"/>
    </location>
</feature>
<protein>
    <submittedName>
        <fullName evidence="2">Uncharacterized protein</fullName>
    </submittedName>
</protein>
<organism evidence="2 3">
    <name type="scientific">Acropora cervicornis</name>
    <name type="common">Staghorn coral</name>
    <dbReference type="NCBI Taxonomy" id="6130"/>
    <lineage>
        <taxon>Eukaryota</taxon>
        <taxon>Metazoa</taxon>
        <taxon>Cnidaria</taxon>
        <taxon>Anthozoa</taxon>
        <taxon>Hexacorallia</taxon>
        <taxon>Scleractinia</taxon>
        <taxon>Astrocoeniina</taxon>
        <taxon>Acroporidae</taxon>
        <taxon>Acropora</taxon>
    </lineage>
</organism>
<dbReference type="AlphaFoldDB" id="A0AAD9Q420"/>
<name>A0AAD9Q420_ACRCE</name>
<gene>
    <name evidence="2" type="ORF">P5673_024053</name>
</gene>
<dbReference type="Proteomes" id="UP001249851">
    <property type="component" value="Unassembled WGS sequence"/>
</dbReference>